<dbReference type="NCBIfam" id="TIGR01646">
    <property type="entry name" value="vgr_GE"/>
    <property type="match status" value="1"/>
</dbReference>
<dbReference type="Pfam" id="PF05954">
    <property type="entry name" value="Phage_GPD"/>
    <property type="match status" value="1"/>
</dbReference>
<dbReference type="RefSeq" id="WP_161091286.1">
    <property type="nucleotide sequence ID" value="NZ_WWCV01000034.1"/>
</dbReference>
<accession>A0A845HMU6</accession>
<feature type="region of interest" description="Disordered" evidence="2">
    <location>
        <begin position="991"/>
        <end position="1023"/>
    </location>
</feature>
<evidence type="ECO:0000313" key="7">
    <source>
        <dbReference type="Proteomes" id="UP000484875"/>
    </source>
</evidence>
<dbReference type="Proteomes" id="UP000484875">
    <property type="component" value="Unassembled WGS sequence"/>
</dbReference>
<feature type="region of interest" description="Disordered" evidence="2">
    <location>
        <begin position="469"/>
        <end position="490"/>
    </location>
</feature>
<evidence type="ECO:0000259" key="4">
    <source>
        <dbReference type="Pfam" id="PF10106"/>
    </source>
</evidence>
<dbReference type="Gene3D" id="2.30.110.50">
    <property type="match status" value="1"/>
</dbReference>
<dbReference type="Gene3D" id="2.40.50.230">
    <property type="entry name" value="Gp5 N-terminal domain"/>
    <property type="match status" value="1"/>
</dbReference>
<organism evidence="6 7">
    <name type="scientific">Duganella vulcania</name>
    <dbReference type="NCBI Taxonomy" id="2692166"/>
    <lineage>
        <taxon>Bacteria</taxon>
        <taxon>Pseudomonadati</taxon>
        <taxon>Pseudomonadota</taxon>
        <taxon>Betaproteobacteria</taxon>
        <taxon>Burkholderiales</taxon>
        <taxon>Oxalobacteraceae</taxon>
        <taxon>Telluria group</taxon>
        <taxon>Duganella</taxon>
    </lineage>
</organism>
<dbReference type="InterPro" id="IPR006531">
    <property type="entry name" value="Gp5/Vgr_OB"/>
</dbReference>
<dbReference type="Pfam" id="PF04717">
    <property type="entry name" value="Phage_base_V"/>
    <property type="match status" value="1"/>
</dbReference>
<evidence type="ECO:0000256" key="1">
    <source>
        <dbReference type="ARBA" id="ARBA00005558"/>
    </source>
</evidence>
<evidence type="ECO:0000259" key="5">
    <source>
        <dbReference type="Pfam" id="PF13296"/>
    </source>
</evidence>
<dbReference type="AlphaFoldDB" id="A0A845HMU6"/>
<dbReference type="SUPFAM" id="SSF69279">
    <property type="entry name" value="Phage tail proteins"/>
    <property type="match status" value="2"/>
</dbReference>
<dbReference type="EMBL" id="WWCV01000034">
    <property type="protein sequence ID" value="MYN18763.1"/>
    <property type="molecule type" value="Genomic_DNA"/>
</dbReference>
<protein>
    <submittedName>
        <fullName evidence="6">Type VI secretion system tip protein VgrG</fullName>
    </submittedName>
</protein>
<feature type="domain" description="DUF2345" evidence="4">
    <location>
        <begin position="754"/>
        <end position="914"/>
    </location>
</feature>
<comment type="caution">
    <text evidence="6">The sequence shown here is derived from an EMBL/GenBank/DDBJ whole genome shotgun (WGS) entry which is preliminary data.</text>
</comment>
<comment type="similarity">
    <text evidence="1">Belongs to the VgrG protein family.</text>
</comment>
<feature type="domain" description="Gp5/Type VI secretion system Vgr protein OB-fold" evidence="3">
    <location>
        <begin position="491"/>
        <end position="542"/>
    </location>
</feature>
<keyword evidence="7" id="KW-1185">Reference proteome</keyword>
<gene>
    <name evidence="6" type="primary">tssI</name>
    <name evidence="6" type="ORF">GTP81_18600</name>
</gene>
<dbReference type="InterPro" id="IPR006533">
    <property type="entry name" value="T6SS_Vgr_RhsGE"/>
</dbReference>
<dbReference type="Pfam" id="PF13296">
    <property type="entry name" value="T6SS_Vgr"/>
    <property type="match status" value="1"/>
</dbReference>
<dbReference type="Gene3D" id="4.10.220.110">
    <property type="match status" value="1"/>
</dbReference>
<dbReference type="SUPFAM" id="SSF69255">
    <property type="entry name" value="gp5 N-terminal domain-like"/>
    <property type="match status" value="1"/>
</dbReference>
<feature type="domain" description="Putative type VI secretion system Rhs element associated Vgr" evidence="5">
    <location>
        <begin position="598"/>
        <end position="705"/>
    </location>
</feature>
<reference evidence="6 7" key="1">
    <citation type="submission" date="2019-12" db="EMBL/GenBank/DDBJ databases">
        <title>Novel species isolated from a subtropical stream in China.</title>
        <authorList>
            <person name="Lu H."/>
        </authorList>
    </citation>
    <scope>NUCLEOTIDE SEQUENCE [LARGE SCALE GENOMIC DNA]</scope>
    <source>
        <strain evidence="6 7">FT107W</strain>
    </source>
</reference>
<evidence type="ECO:0000256" key="2">
    <source>
        <dbReference type="SAM" id="MobiDB-lite"/>
    </source>
</evidence>
<evidence type="ECO:0000313" key="6">
    <source>
        <dbReference type="EMBL" id="MYN18763.1"/>
    </source>
</evidence>
<dbReference type="NCBIfam" id="TIGR03361">
    <property type="entry name" value="VI_Rhs_Vgr"/>
    <property type="match status" value="1"/>
</dbReference>
<dbReference type="Pfam" id="PF10106">
    <property type="entry name" value="DUF2345"/>
    <property type="match status" value="1"/>
</dbReference>
<name>A0A845HMU6_9BURK</name>
<sequence length="1036" mass="110311">MSALLNSFTQDTRLLTFSTPTGRDTLLAECFRGEEGLSQCYEFKVTALSTDAEIPLKSMLGQPVLLELLTAASRDDKRPFHGHVTSAECLGADGGFARYAFTIGPWYAFLAHGRDSRIFQDKTVFDILDAIFGGWKDVGRLVPAWRYDILDRTVYPIRSLTCQYQESNMAFAERLMHEEGLFYYFEHTGNAESATLGSHMMVIADHNGSFKPNAQAIIRFTQPGAVMKEDSMDRWRTSVRQQTNSIELSSWDYRTVESRPVSSVSANGDGGSPLVSRDTPGAYAYASREQGQRIADSQMQALDAMRETHTGAGTVRTLSAGTTFTLHGQAQLDAASVSGGDDARTLVIVRVVHLAHNNLSAEAKTEITERLGQSALDAVIQKERKTSLHAVGVEKGERPLYRNRIDAIRSKTPYRSSGQDGHGQLLHPRPTVRGQQTAIVVGPAGAAIHTDRDHRIKVQFHWQRGAGANDLSHSRLNHPSPDGHAGAPANEKSGTWVRIATPMAPVAGANWGSVAVPRVGSEVMIDFIDGDIDRPVVIGSLYNGKGQDDAQDNQVAQGAGVSTGNAPAWFPGGAGAHAHPAVLSGFKTQGMNTSQNGSGAYSQLVFDDTAGQPRVALQRHANRHEGTAELNMGHLRHQTDNQRLNPVGFGAELKTEHGAAIRAGSGLLLSTDARVNANGSQLDSREAKAQVDQSLQLQTALATTAQKHNATLKDGKGQAEPAPGKLPSIAQMAHSVTVIEATDGNASSGDGAGGDGKVTAYAEPHLQLSSPAGIAATTPANAIISAGDTSSITAGQDINFAAQGNSLYAVKAGISLFTYGKADSKDKPNQETGIMLHAASGKVSSQSQSDETRITADKAVTVASVTKSVSVAAKEHVLLTAQGAYIKLAGGDIMLHGPGTMTFKASMKELAGPASSAPILPPLPKIDQIKNFIELNHHWPDLTPVAGGAYRAVFADGTSRVGKLDAKGHARLENIPQGAVKVYFGEDPKPFTPDSVKDAGKTTLEDVQNDLKKHGHPTGPDDVESLLYSMAGRDIQ</sequence>
<dbReference type="Gene3D" id="3.55.50.10">
    <property type="entry name" value="Baseplate protein-like domains"/>
    <property type="match status" value="1"/>
</dbReference>
<feature type="compositionally biased region" description="Basic and acidic residues" evidence="2">
    <location>
        <begin position="991"/>
        <end position="1012"/>
    </location>
</feature>
<evidence type="ECO:0000259" key="3">
    <source>
        <dbReference type="Pfam" id="PF04717"/>
    </source>
</evidence>
<dbReference type="InterPro" id="IPR028244">
    <property type="entry name" value="T6SS_Rhs_Vgr_dom"/>
</dbReference>
<dbReference type="InterPro" id="IPR017847">
    <property type="entry name" value="T6SS_RhsGE_Vgr_subset"/>
</dbReference>
<proteinExistence type="inferred from homology"/>
<dbReference type="InterPro" id="IPR018769">
    <property type="entry name" value="VgrG2_DUF2345"/>
</dbReference>
<dbReference type="InterPro" id="IPR037026">
    <property type="entry name" value="Vgr_OB-fold_dom_sf"/>
</dbReference>